<keyword evidence="3 6" id="KW-0812">Transmembrane</keyword>
<name>A0A7D9L8X2_PARCT</name>
<dbReference type="GO" id="GO:0015175">
    <property type="term" value="F:neutral L-amino acid transmembrane transporter activity"/>
    <property type="evidence" value="ECO:0007669"/>
    <property type="project" value="TreeGrafter"/>
</dbReference>
<evidence type="ECO:0000256" key="1">
    <source>
        <dbReference type="ARBA" id="ARBA00004141"/>
    </source>
</evidence>
<dbReference type="GO" id="GO:0015501">
    <property type="term" value="F:glutamate:sodium symporter activity"/>
    <property type="evidence" value="ECO:0007669"/>
    <property type="project" value="TreeGrafter"/>
</dbReference>
<dbReference type="AlphaFoldDB" id="A0A7D9L8X2"/>
<keyword evidence="2 6" id="KW-0813">Transport</keyword>
<dbReference type="OrthoDB" id="5877963at2759"/>
<comment type="caution">
    <text evidence="7">The sequence shown here is derived from an EMBL/GenBank/DDBJ whole genome shotgun (WGS) entry which is preliminary data.</text>
</comment>
<sequence>MITASIIYGLAILPAIYAILLRKNPFRLLCCVAKSLLTGIGTASSCATIPITLSCFEKKKVVDRRLAEFLLPIATVTNISGTAIYIAVSAIFLVQTYHPNILTFTSSVVIW</sequence>
<evidence type="ECO:0000256" key="2">
    <source>
        <dbReference type="ARBA" id="ARBA00022448"/>
    </source>
</evidence>
<protein>
    <recommendedName>
        <fullName evidence="6">Amino acid transporter</fullName>
    </recommendedName>
</protein>
<gene>
    <name evidence="7" type="ORF">PACLA_8A066268</name>
</gene>
<dbReference type="Proteomes" id="UP001152795">
    <property type="component" value="Unassembled WGS sequence"/>
</dbReference>
<reference evidence="7" key="1">
    <citation type="submission" date="2020-04" db="EMBL/GenBank/DDBJ databases">
        <authorList>
            <person name="Alioto T."/>
            <person name="Alioto T."/>
            <person name="Gomez Garrido J."/>
        </authorList>
    </citation>
    <scope>NUCLEOTIDE SEQUENCE</scope>
    <source>
        <strain evidence="7">A484AB</strain>
    </source>
</reference>
<comment type="subcellular location">
    <subcellularLocation>
        <location evidence="1 6">Membrane</location>
        <topology evidence="1 6">Multi-pass membrane protein</topology>
    </subcellularLocation>
</comment>
<evidence type="ECO:0000256" key="3">
    <source>
        <dbReference type="ARBA" id="ARBA00022692"/>
    </source>
</evidence>
<evidence type="ECO:0000256" key="4">
    <source>
        <dbReference type="ARBA" id="ARBA00022989"/>
    </source>
</evidence>
<dbReference type="GO" id="GO:0005886">
    <property type="term" value="C:plasma membrane"/>
    <property type="evidence" value="ECO:0007669"/>
    <property type="project" value="TreeGrafter"/>
</dbReference>
<organism evidence="7 8">
    <name type="scientific">Paramuricea clavata</name>
    <name type="common">Red gorgonian</name>
    <name type="synonym">Violescent sea-whip</name>
    <dbReference type="NCBI Taxonomy" id="317549"/>
    <lineage>
        <taxon>Eukaryota</taxon>
        <taxon>Metazoa</taxon>
        <taxon>Cnidaria</taxon>
        <taxon>Anthozoa</taxon>
        <taxon>Octocorallia</taxon>
        <taxon>Malacalcyonacea</taxon>
        <taxon>Plexauridae</taxon>
        <taxon>Paramuricea</taxon>
    </lineage>
</organism>
<dbReference type="InterPro" id="IPR036458">
    <property type="entry name" value="Na:dicarbo_symporter_sf"/>
</dbReference>
<keyword evidence="4 6" id="KW-1133">Transmembrane helix</keyword>
<proteinExistence type="inferred from homology"/>
<dbReference type="Pfam" id="PF00375">
    <property type="entry name" value="SDF"/>
    <property type="match status" value="1"/>
</dbReference>
<dbReference type="PRINTS" id="PR00173">
    <property type="entry name" value="EDTRNSPORT"/>
</dbReference>
<comment type="similarity">
    <text evidence="6">Belongs to the dicarboxylate/amino acid:cation symporter (DAACS) (TC 2.A.23) family.</text>
</comment>
<keyword evidence="8" id="KW-1185">Reference proteome</keyword>
<comment type="caution">
    <text evidence="6">Lacks conserved residue(s) required for the propagation of feature annotation.</text>
</comment>
<evidence type="ECO:0000256" key="5">
    <source>
        <dbReference type="ARBA" id="ARBA00023136"/>
    </source>
</evidence>
<dbReference type="PANTHER" id="PTHR11958:SF63">
    <property type="entry name" value="AMINO ACID TRANSPORTER"/>
    <property type="match status" value="1"/>
</dbReference>
<dbReference type="PANTHER" id="PTHR11958">
    <property type="entry name" value="SODIUM/DICARBOXYLATE SYMPORTER-RELATED"/>
    <property type="match status" value="1"/>
</dbReference>
<dbReference type="EMBL" id="CACRXK020015286">
    <property type="protein sequence ID" value="CAB4028161.1"/>
    <property type="molecule type" value="Genomic_DNA"/>
</dbReference>
<keyword evidence="6" id="KW-0769">Symport</keyword>
<dbReference type="SUPFAM" id="SSF118215">
    <property type="entry name" value="Proton glutamate symport protein"/>
    <property type="match status" value="1"/>
</dbReference>
<feature type="transmembrane region" description="Helical" evidence="6">
    <location>
        <begin position="6"/>
        <end position="21"/>
    </location>
</feature>
<feature type="transmembrane region" description="Helical" evidence="6">
    <location>
        <begin position="69"/>
        <end position="94"/>
    </location>
</feature>
<evidence type="ECO:0000256" key="6">
    <source>
        <dbReference type="RuleBase" id="RU361216"/>
    </source>
</evidence>
<accession>A0A7D9L8X2</accession>
<dbReference type="InterPro" id="IPR050746">
    <property type="entry name" value="DAACS"/>
</dbReference>
<evidence type="ECO:0000313" key="8">
    <source>
        <dbReference type="Proteomes" id="UP001152795"/>
    </source>
</evidence>
<dbReference type="GO" id="GO:0005313">
    <property type="term" value="F:L-glutamate transmembrane transporter activity"/>
    <property type="evidence" value="ECO:0007669"/>
    <property type="project" value="TreeGrafter"/>
</dbReference>
<evidence type="ECO:0000313" key="7">
    <source>
        <dbReference type="EMBL" id="CAB4028161.1"/>
    </source>
</evidence>
<keyword evidence="5 6" id="KW-0472">Membrane</keyword>
<dbReference type="InterPro" id="IPR001991">
    <property type="entry name" value="Na-dicarboxylate_symporter"/>
</dbReference>
<dbReference type="Gene3D" id="1.10.3860.10">
    <property type="entry name" value="Sodium:dicarboxylate symporter"/>
    <property type="match status" value="1"/>
</dbReference>